<dbReference type="OrthoDB" id="2381690at2"/>
<evidence type="ECO:0000256" key="1">
    <source>
        <dbReference type="ARBA" id="ARBA00024353"/>
    </source>
</evidence>
<evidence type="ECO:0000256" key="2">
    <source>
        <dbReference type="ARBA" id="ARBA00024438"/>
    </source>
</evidence>
<dbReference type="AlphaFoldDB" id="A0A268F4K0"/>
<feature type="compositionally biased region" description="Low complexity" evidence="3">
    <location>
        <begin position="411"/>
        <end position="420"/>
    </location>
</feature>
<dbReference type="RefSeq" id="WP_095263083.1">
    <property type="nucleotide sequence ID" value="NZ_NPBY01000003.1"/>
</dbReference>
<dbReference type="InterPro" id="IPR041916">
    <property type="entry name" value="Anti_sigma_zinc_sf"/>
</dbReference>
<dbReference type="Gene3D" id="1.10.10.1320">
    <property type="entry name" value="Anti-sigma factor, zinc-finger domain"/>
    <property type="match status" value="1"/>
</dbReference>
<evidence type="ECO:0000313" key="6">
    <source>
        <dbReference type="EMBL" id="PAD80289.1"/>
    </source>
</evidence>
<organism evidence="6 7">
    <name type="scientific">Paenibacillus campinasensis</name>
    <dbReference type="NCBI Taxonomy" id="66347"/>
    <lineage>
        <taxon>Bacteria</taxon>
        <taxon>Bacillati</taxon>
        <taxon>Bacillota</taxon>
        <taxon>Bacilli</taxon>
        <taxon>Bacillales</taxon>
        <taxon>Paenibacillaceae</taxon>
        <taxon>Paenibacillus</taxon>
    </lineage>
</organism>
<evidence type="ECO:0000256" key="3">
    <source>
        <dbReference type="SAM" id="MobiDB-lite"/>
    </source>
</evidence>
<reference evidence="6 7" key="1">
    <citation type="submission" date="2017-07" db="EMBL/GenBank/DDBJ databases">
        <title>Isolation and whole genome analysis of endospore-forming bacteria from heroin.</title>
        <authorList>
            <person name="Kalinowski J."/>
            <person name="Ahrens B."/>
            <person name="Al-Dilaimi A."/>
            <person name="Winkler A."/>
            <person name="Wibberg D."/>
            <person name="Schleenbecker U."/>
            <person name="Ruckert C."/>
            <person name="Wolfel R."/>
            <person name="Grass G."/>
        </authorList>
    </citation>
    <scope>NUCLEOTIDE SEQUENCE [LARGE SCALE GENOMIC DNA]</scope>
    <source>
        <strain evidence="6 7">7537-G1</strain>
    </source>
</reference>
<proteinExistence type="inferred from homology"/>
<gene>
    <name evidence="6" type="ORF">CHH67_00840</name>
</gene>
<feature type="compositionally biased region" description="Basic and acidic residues" evidence="3">
    <location>
        <begin position="217"/>
        <end position="232"/>
    </location>
</feature>
<name>A0A268F4K0_9BACL</name>
<evidence type="ECO:0000259" key="5">
    <source>
        <dbReference type="Pfam" id="PF13490"/>
    </source>
</evidence>
<feature type="transmembrane region" description="Helical" evidence="4">
    <location>
        <begin position="107"/>
        <end position="133"/>
    </location>
</feature>
<accession>A0A268F4K0</accession>
<feature type="region of interest" description="Disordered" evidence="3">
    <location>
        <begin position="75"/>
        <end position="101"/>
    </location>
</feature>
<sequence>MNCQEVVESMHRYLDRDLSSDETALMYQHIAVCPSCAETFQLLKSLSKELEELPAVTPPISLVDAIMPRLDAIDRERGESPAPSKEISSEPAEMTPEIRRPRRQANWWSTIGGRTAIGAAAAAVILGVAIFSFEPKVISEAELPYEEAETLTNETSAAGENHDAEQPEASIMMEDAPAGSVMDSGDDGDAAGAADAHIYTAPSTTSQDDAPGLTPDSKPDHQPEEPSEKVSEKLGPQESAPNDSSTPSASNDPQGTNSTRNSQTPGSNNPSEGSESTPPTAAVPPHAAESLPPESDGRGEGPSNQAEVNPPEAGALESSQPEGGRLDMGLMATVPAAVWASPDGRYMIQLEANDFIVYSVPTDSNVPAEIVESVPLKGEWVAGEWVDNQTFRYRVKVEEQTVESVYTVKKSSSSQETSGTGTSGSSGGQNTPARP</sequence>
<keyword evidence="4" id="KW-1133">Transmembrane helix</keyword>
<evidence type="ECO:0000256" key="4">
    <source>
        <dbReference type="SAM" id="Phobius"/>
    </source>
</evidence>
<protein>
    <recommendedName>
        <fullName evidence="2">Anti-sigma-W factor RsiW</fullName>
    </recommendedName>
</protein>
<feature type="region of interest" description="Disordered" evidence="3">
    <location>
        <begin position="148"/>
        <end position="167"/>
    </location>
</feature>
<dbReference type="Pfam" id="PF13490">
    <property type="entry name" value="zf-HC2"/>
    <property type="match status" value="1"/>
</dbReference>
<dbReference type="Proteomes" id="UP000215596">
    <property type="component" value="Unassembled WGS sequence"/>
</dbReference>
<feature type="compositionally biased region" description="Low complexity" evidence="3">
    <location>
        <begin position="277"/>
        <end position="288"/>
    </location>
</feature>
<dbReference type="EMBL" id="NPBY01000003">
    <property type="protein sequence ID" value="PAD80289.1"/>
    <property type="molecule type" value="Genomic_DNA"/>
</dbReference>
<comment type="caution">
    <text evidence="6">The sequence shown here is derived from an EMBL/GenBank/DDBJ whole genome shotgun (WGS) entry which is preliminary data.</text>
</comment>
<keyword evidence="4" id="KW-0812">Transmembrane</keyword>
<keyword evidence="4" id="KW-0472">Membrane</keyword>
<feature type="region of interest" description="Disordered" evidence="3">
    <location>
        <begin position="405"/>
        <end position="435"/>
    </location>
</feature>
<feature type="domain" description="Putative zinc-finger" evidence="5">
    <location>
        <begin position="3"/>
        <end position="37"/>
    </location>
</feature>
<feature type="compositionally biased region" description="Polar residues" evidence="3">
    <location>
        <begin position="239"/>
        <end position="276"/>
    </location>
</feature>
<comment type="similarity">
    <text evidence="1">Belongs to the zinc-associated anti-sigma factor (ZAS) superfamily. Anti-sigma-W factor family.</text>
</comment>
<feature type="region of interest" description="Disordered" evidence="3">
    <location>
        <begin position="200"/>
        <end position="327"/>
    </location>
</feature>
<evidence type="ECO:0000313" key="7">
    <source>
        <dbReference type="Proteomes" id="UP000215596"/>
    </source>
</evidence>
<dbReference type="InterPro" id="IPR027383">
    <property type="entry name" value="Znf_put"/>
</dbReference>